<name>A0AAN6MCP7_9PEZI</name>
<evidence type="ECO:0000256" key="7">
    <source>
        <dbReference type="SAM" id="Phobius"/>
    </source>
</evidence>
<dbReference type="Gene3D" id="1.20.1250.20">
    <property type="entry name" value="MFS general substrate transporter like domains"/>
    <property type="match status" value="1"/>
</dbReference>
<evidence type="ECO:0000259" key="8">
    <source>
        <dbReference type="PROSITE" id="PS50850"/>
    </source>
</evidence>
<organism evidence="9 10">
    <name type="scientific">Staphylotrichum tortipilum</name>
    <dbReference type="NCBI Taxonomy" id="2831512"/>
    <lineage>
        <taxon>Eukaryota</taxon>
        <taxon>Fungi</taxon>
        <taxon>Dikarya</taxon>
        <taxon>Ascomycota</taxon>
        <taxon>Pezizomycotina</taxon>
        <taxon>Sordariomycetes</taxon>
        <taxon>Sordariomycetidae</taxon>
        <taxon>Sordariales</taxon>
        <taxon>Chaetomiaceae</taxon>
        <taxon>Staphylotrichum</taxon>
    </lineage>
</organism>
<feature type="transmembrane region" description="Helical" evidence="7">
    <location>
        <begin position="445"/>
        <end position="468"/>
    </location>
</feature>
<evidence type="ECO:0000256" key="6">
    <source>
        <dbReference type="SAM" id="MobiDB-lite"/>
    </source>
</evidence>
<evidence type="ECO:0000256" key="3">
    <source>
        <dbReference type="ARBA" id="ARBA00022692"/>
    </source>
</evidence>
<dbReference type="Proteomes" id="UP001303889">
    <property type="component" value="Unassembled WGS sequence"/>
</dbReference>
<feature type="transmembrane region" description="Helical" evidence="7">
    <location>
        <begin position="354"/>
        <end position="374"/>
    </location>
</feature>
<keyword evidence="4 7" id="KW-1133">Transmembrane helix</keyword>
<feature type="transmembrane region" description="Helical" evidence="7">
    <location>
        <begin position="90"/>
        <end position="108"/>
    </location>
</feature>
<evidence type="ECO:0000313" key="9">
    <source>
        <dbReference type="EMBL" id="KAK3898537.1"/>
    </source>
</evidence>
<reference evidence="9" key="2">
    <citation type="submission" date="2023-05" db="EMBL/GenBank/DDBJ databases">
        <authorList>
            <consortium name="Lawrence Berkeley National Laboratory"/>
            <person name="Steindorff A."/>
            <person name="Hensen N."/>
            <person name="Bonometti L."/>
            <person name="Westerberg I."/>
            <person name="Brannstrom I.O."/>
            <person name="Guillou S."/>
            <person name="Cros-Aarteil S."/>
            <person name="Calhoun S."/>
            <person name="Haridas S."/>
            <person name="Kuo A."/>
            <person name="Mondo S."/>
            <person name="Pangilinan J."/>
            <person name="Riley R."/>
            <person name="Labutti K."/>
            <person name="Andreopoulos B."/>
            <person name="Lipzen A."/>
            <person name="Chen C."/>
            <person name="Yanf M."/>
            <person name="Daum C."/>
            <person name="Ng V."/>
            <person name="Clum A."/>
            <person name="Ohm R."/>
            <person name="Martin F."/>
            <person name="Silar P."/>
            <person name="Natvig D."/>
            <person name="Lalanne C."/>
            <person name="Gautier V."/>
            <person name="Ament-Velasquez S.L."/>
            <person name="Kruys A."/>
            <person name="Hutchinson M.I."/>
            <person name="Powell A.J."/>
            <person name="Barry K."/>
            <person name="Miller A.N."/>
            <person name="Grigoriev I.V."/>
            <person name="Debuchy R."/>
            <person name="Gladieux P."/>
            <person name="Thoren M.H."/>
            <person name="Johannesson H."/>
        </authorList>
    </citation>
    <scope>NUCLEOTIDE SEQUENCE</scope>
    <source>
        <strain evidence="9">CBS 103.79</strain>
    </source>
</reference>
<sequence length="607" mass="63533">MPSGRPETPPSVSDLKDEGSPGAKHPGEVNDIPDATPPSTPPSPPEGNKAQKILLLVSVFLCMFLVSLDRTIISTAIPAISNEFNSLNDVGWYGSAYLLTSCAFQLLFGKIYTVFPTRPALLASVFLFEAGSAICGAAPSSVAFTVGRAICGIGAAGLFAGTIVCIVYIVPLHQRPKIQGAFGALFGIASIVGPLIGGAFTSNITWRWCFYINLPIGGVAMVVIALFLEAPPRDDAKLPLGKKILKLDLLGTSLLVPGVVCLLLALQWGGPTYPWNDGRIIAMLTLAGVLLIGYAVVQATLTSTATIPPRLVKQRSVISALWATICINSGNYIFIYFLPIWFQAIQHATPVSSGIRLLPVMLSTVLGSILGGFLNAKLGYYTPLAIFGSCLASIGAGLLTTIHVAAPASHWIGYQVVYGLGLGTCFQAPNLAVQTALPQADVPMGIALVFFGQLVGSTVFVSVGQNVFSNQLVKRLAGFPGFDVGLVTEGGATALVEALPEGVRAAAVVEYNEALRQVFLVGLIVTCLAVLGTVTLEWLSVKKPQAEKLGELEKGVDGKGAGEQGAEEKGAEEKGAEEKGAEEKGVEGKGAEGKGIEEKDGEKKGKK</sequence>
<comment type="caution">
    <text evidence="9">The sequence shown here is derived from an EMBL/GenBank/DDBJ whole genome shotgun (WGS) entry which is preliminary data.</text>
</comment>
<dbReference type="Pfam" id="PF07690">
    <property type="entry name" value="MFS_1"/>
    <property type="match status" value="1"/>
</dbReference>
<accession>A0AAN6MCP7</accession>
<feature type="transmembrane region" description="Helical" evidence="7">
    <location>
        <begin position="182"/>
        <end position="204"/>
    </location>
</feature>
<dbReference type="GO" id="GO:0022857">
    <property type="term" value="F:transmembrane transporter activity"/>
    <property type="evidence" value="ECO:0007669"/>
    <property type="project" value="InterPro"/>
</dbReference>
<dbReference type="EMBL" id="MU855920">
    <property type="protein sequence ID" value="KAK3898537.1"/>
    <property type="molecule type" value="Genomic_DNA"/>
</dbReference>
<keyword evidence="10" id="KW-1185">Reference proteome</keyword>
<feature type="domain" description="Major facilitator superfamily (MFS) profile" evidence="8">
    <location>
        <begin position="55"/>
        <end position="544"/>
    </location>
</feature>
<dbReference type="PROSITE" id="PS50850">
    <property type="entry name" value="MFS"/>
    <property type="match status" value="1"/>
</dbReference>
<feature type="compositionally biased region" description="Pro residues" evidence="6">
    <location>
        <begin position="35"/>
        <end position="45"/>
    </location>
</feature>
<evidence type="ECO:0000256" key="1">
    <source>
        <dbReference type="ARBA" id="ARBA00004141"/>
    </source>
</evidence>
<gene>
    <name evidence="9" type="ORF">C8A05DRAFT_37871</name>
</gene>
<keyword evidence="2" id="KW-0813">Transport</keyword>
<evidence type="ECO:0000313" key="10">
    <source>
        <dbReference type="Proteomes" id="UP001303889"/>
    </source>
</evidence>
<feature type="region of interest" description="Disordered" evidence="6">
    <location>
        <begin position="552"/>
        <end position="607"/>
    </location>
</feature>
<evidence type="ECO:0000256" key="4">
    <source>
        <dbReference type="ARBA" id="ARBA00022989"/>
    </source>
</evidence>
<feature type="transmembrane region" description="Helical" evidence="7">
    <location>
        <begin position="249"/>
        <end position="268"/>
    </location>
</feature>
<feature type="transmembrane region" description="Helical" evidence="7">
    <location>
        <begin position="120"/>
        <end position="140"/>
    </location>
</feature>
<evidence type="ECO:0000256" key="2">
    <source>
        <dbReference type="ARBA" id="ARBA00022448"/>
    </source>
</evidence>
<feature type="transmembrane region" description="Helical" evidence="7">
    <location>
        <begin position="280"/>
        <end position="297"/>
    </location>
</feature>
<feature type="transmembrane region" description="Helical" evidence="7">
    <location>
        <begin position="53"/>
        <end position="78"/>
    </location>
</feature>
<keyword evidence="5 7" id="KW-0472">Membrane</keyword>
<dbReference type="FunFam" id="1.20.1250.20:FF:000196">
    <property type="entry name" value="MFS toxin efflux pump (AflT)"/>
    <property type="match status" value="1"/>
</dbReference>
<dbReference type="InterPro" id="IPR020846">
    <property type="entry name" value="MFS_dom"/>
</dbReference>
<feature type="transmembrane region" description="Helical" evidence="7">
    <location>
        <begin position="386"/>
        <end position="406"/>
    </location>
</feature>
<protein>
    <submittedName>
        <fullName evidence="9">Major facilitator superfamily domain-containing protein</fullName>
    </submittedName>
</protein>
<evidence type="ECO:0000256" key="5">
    <source>
        <dbReference type="ARBA" id="ARBA00023136"/>
    </source>
</evidence>
<feature type="transmembrane region" description="Helical" evidence="7">
    <location>
        <begin position="518"/>
        <end position="539"/>
    </location>
</feature>
<dbReference type="InterPro" id="IPR036259">
    <property type="entry name" value="MFS_trans_sf"/>
</dbReference>
<dbReference type="FunFam" id="1.20.1720.10:FF:000012">
    <property type="entry name" value="MFS toxin efflux pump (AflT)"/>
    <property type="match status" value="1"/>
</dbReference>
<feature type="transmembrane region" description="Helical" evidence="7">
    <location>
        <begin position="317"/>
        <end position="342"/>
    </location>
</feature>
<dbReference type="AlphaFoldDB" id="A0AAN6MCP7"/>
<keyword evidence="3 7" id="KW-0812">Transmembrane</keyword>
<dbReference type="PANTHER" id="PTHR23501:SF153">
    <property type="entry name" value="AFLATOXIN EFFLUX PUMP, PUTATIVE-RELATED"/>
    <property type="match status" value="1"/>
</dbReference>
<feature type="transmembrane region" description="Helical" evidence="7">
    <location>
        <begin position="146"/>
        <end position="170"/>
    </location>
</feature>
<feature type="transmembrane region" description="Helical" evidence="7">
    <location>
        <begin position="412"/>
        <end position="433"/>
    </location>
</feature>
<dbReference type="CDD" id="cd17502">
    <property type="entry name" value="MFS_Azr1_MDR_like"/>
    <property type="match status" value="1"/>
</dbReference>
<dbReference type="PANTHER" id="PTHR23501">
    <property type="entry name" value="MAJOR FACILITATOR SUPERFAMILY"/>
    <property type="match status" value="1"/>
</dbReference>
<reference evidence="9" key="1">
    <citation type="journal article" date="2023" name="Mol. Phylogenet. Evol.">
        <title>Genome-scale phylogeny and comparative genomics of the fungal order Sordariales.</title>
        <authorList>
            <person name="Hensen N."/>
            <person name="Bonometti L."/>
            <person name="Westerberg I."/>
            <person name="Brannstrom I.O."/>
            <person name="Guillou S."/>
            <person name="Cros-Aarteil S."/>
            <person name="Calhoun S."/>
            <person name="Haridas S."/>
            <person name="Kuo A."/>
            <person name="Mondo S."/>
            <person name="Pangilinan J."/>
            <person name="Riley R."/>
            <person name="LaButti K."/>
            <person name="Andreopoulos B."/>
            <person name="Lipzen A."/>
            <person name="Chen C."/>
            <person name="Yan M."/>
            <person name="Daum C."/>
            <person name="Ng V."/>
            <person name="Clum A."/>
            <person name="Steindorff A."/>
            <person name="Ohm R.A."/>
            <person name="Martin F."/>
            <person name="Silar P."/>
            <person name="Natvig D.O."/>
            <person name="Lalanne C."/>
            <person name="Gautier V."/>
            <person name="Ament-Velasquez S.L."/>
            <person name="Kruys A."/>
            <person name="Hutchinson M.I."/>
            <person name="Powell A.J."/>
            <person name="Barry K."/>
            <person name="Miller A.N."/>
            <person name="Grigoriev I.V."/>
            <person name="Debuchy R."/>
            <person name="Gladieux P."/>
            <person name="Hiltunen Thoren M."/>
            <person name="Johannesson H."/>
        </authorList>
    </citation>
    <scope>NUCLEOTIDE SEQUENCE</scope>
    <source>
        <strain evidence="9">CBS 103.79</strain>
    </source>
</reference>
<dbReference type="InterPro" id="IPR011701">
    <property type="entry name" value="MFS"/>
</dbReference>
<feature type="region of interest" description="Disordered" evidence="6">
    <location>
        <begin position="1"/>
        <end position="47"/>
    </location>
</feature>
<comment type="subcellular location">
    <subcellularLocation>
        <location evidence="1">Membrane</location>
        <topology evidence="1">Multi-pass membrane protein</topology>
    </subcellularLocation>
</comment>
<proteinExistence type="predicted"/>
<dbReference type="GO" id="GO:0005886">
    <property type="term" value="C:plasma membrane"/>
    <property type="evidence" value="ECO:0007669"/>
    <property type="project" value="TreeGrafter"/>
</dbReference>
<feature type="transmembrane region" description="Helical" evidence="7">
    <location>
        <begin position="210"/>
        <end position="228"/>
    </location>
</feature>
<feature type="compositionally biased region" description="Basic and acidic residues" evidence="6">
    <location>
        <begin position="566"/>
        <end position="607"/>
    </location>
</feature>
<dbReference type="Gene3D" id="1.20.1720.10">
    <property type="entry name" value="Multidrug resistance protein D"/>
    <property type="match status" value="1"/>
</dbReference>
<dbReference type="SUPFAM" id="SSF103473">
    <property type="entry name" value="MFS general substrate transporter"/>
    <property type="match status" value="1"/>
</dbReference>